<keyword evidence="4" id="KW-1185">Reference proteome</keyword>
<dbReference type="SUPFAM" id="SSF56672">
    <property type="entry name" value="DNA/RNA polymerases"/>
    <property type="match status" value="1"/>
</dbReference>
<gene>
    <name evidence="3" type="ORF">QYE76_027424</name>
</gene>
<protein>
    <recommendedName>
        <fullName evidence="2">Reverse transcriptase Ty1/copia-type domain-containing protein</fullName>
    </recommendedName>
</protein>
<evidence type="ECO:0000313" key="4">
    <source>
        <dbReference type="Proteomes" id="UP001231189"/>
    </source>
</evidence>
<dbReference type="Proteomes" id="UP001231189">
    <property type="component" value="Unassembled WGS sequence"/>
</dbReference>
<dbReference type="InterPro" id="IPR013103">
    <property type="entry name" value="RVT_2"/>
</dbReference>
<comment type="caution">
    <text evidence="3">The sequence shown here is derived from an EMBL/GenBank/DDBJ whole genome shotgun (WGS) entry which is preliminary data.</text>
</comment>
<dbReference type="Pfam" id="PF07727">
    <property type="entry name" value="RVT_2"/>
    <property type="match status" value="1"/>
</dbReference>
<accession>A0AAD8QJ40</accession>
<evidence type="ECO:0000313" key="3">
    <source>
        <dbReference type="EMBL" id="KAK1603751.1"/>
    </source>
</evidence>
<dbReference type="EMBL" id="JAUUTY010000007">
    <property type="protein sequence ID" value="KAK1603751.1"/>
    <property type="molecule type" value="Genomic_DNA"/>
</dbReference>
<organism evidence="3 4">
    <name type="scientific">Lolium multiflorum</name>
    <name type="common">Italian ryegrass</name>
    <name type="synonym">Lolium perenne subsp. multiflorum</name>
    <dbReference type="NCBI Taxonomy" id="4521"/>
    <lineage>
        <taxon>Eukaryota</taxon>
        <taxon>Viridiplantae</taxon>
        <taxon>Streptophyta</taxon>
        <taxon>Embryophyta</taxon>
        <taxon>Tracheophyta</taxon>
        <taxon>Spermatophyta</taxon>
        <taxon>Magnoliopsida</taxon>
        <taxon>Liliopsida</taxon>
        <taxon>Poales</taxon>
        <taxon>Poaceae</taxon>
        <taxon>BOP clade</taxon>
        <taxon>Pooideae</taxon>
        <taxon>Poodae</taxon>
        <taxon>Poeae</taxon>
        <taxon>Poeae Chloroplast Group 2 (Poeae type)</taxon>
        <taxon>Loliodinae</taxon>
        <taxon>Loliinae</taxon>
        <taxon>Lolium</taxon>
    </lineage>
</organism>
<dbReference type="InterPro" id="IPR043502">
    <property type="entry name" value="DNA/RNA_pol_sf"/>
</dbReference>
<sequence length="270" mass="30730">MIFMGNPIPSTPESSGSHDDDDDDAPFNNNEGQGVDFGETFAPIARLESIRILLAFASHHGFKLQQMDVKNAFLNGPLHEEVYVKQPPGFEDPHFPDHVFKLKKALYGLKQAPRAWFEMSMMGELKYFLGFEIKQMRQGTFINQAKYLQDMLKRFDMKDTKGIGIPMHLKCQLSLDETGKAVDPKLYCSMIGFDKHFFKRLLLFQRAMSVGLHRFTRTSWSSFPAAFAFLIPNEVTVTILYTLQRCVALPIRDLNLGANRAALPFTLPMV</sequence>
<evidence type="ECO:0000259" key="2">
    <source>
        <dbReference type="Pfam" id="PF07727"/>
    </source>
</evidence>
<proteinExistence type="predicted"/>
<name>A0AAD8QJ40_LOLMU</name>
<feature type="domain" description="Reverse transcriptase Ty1/copia-type" evidence="2">
    <location>
        <begin position="34"/>
        <end position="117"/>
    </location>
</feature>
<dbReference type="AlphaFoldDB" id="A0AAD8QJ40"/>
<feature type="region of interest" description="Disordered" evidence="1">
    <location>
        <begin position="1"/>
        <end position="34"/>
    </location>
</feature>
<reference evidence="3" key="1">
    <citation type="submission" date="2023-07" db="EMBL/GenBank/DDBJ databases">
        <title>A chromosome-level genome assembly of Lolium multiflorum.</title>
        <authorList>
            <person name="Chen Y."/>
            <person name="Copetti D."/>
            <person name="Kolliker R."/>
            <person name="Studer B."/>
        </authorList>
    </citation>
    <scope>NUCLEOTIDE SEQUENCE</scope>
    <source>
        <strain evidence="3">02402/16</strain>
        <tissue evidence="3">Leaf</tissue>
    </source>
</reference>
<evidence type="ECO:0000256" key="1">
    <source>
        <dbReference type="SAM" id="MobiDB-lite"/>
    </source>
</evidence>